<keyword evidence="6" id="KW-1185">Reference proteome</keyword>
<evidence type="ECO:0000259" key="4">
    <source>
        <dbReference type="Pfam" id="PF20434"/>
    </source>
</evidence>
<protein>
    <submittedName>
        <fullName evidence="5">T9SS type A sorting domain-containing protein</fullName>
    </submittedName>
</protein>
<dbReference type="AlphaFoldDB" id="A0A6N6RJR5"/>
<reference evidence="5 6" key="1">
    <citation type="submission" date="2019-09" db="EMBL/GenBank/DDBJ databases">
        <title>Genomes of family Cryomorphaceae.</title>
        <authorList>
            <person name="Bowman J.P."/>
        </authorList>
    </citation>
    <scope>NUCLEOTIDE SEQUENCE [LARGE SCALE GENOMIC DNA]</scope>
    <source>
        <strain evidence="5 6">LMG 25704</strain>
    </source>
</reference>
<proteinExistence type="predicted"/>
<dbReference type="InterPro" id="IPR026444">
    <property type="entry name" value="Secre_tail"/>
</dbReference>
<dbReference type="InterPro" id="IPR029058">
    <property type="entry name" value="AB_hydrolase_fold"/>
</dbReference>
<organism evidence="5 6">
    <name type="scientific">Phaeocystidibacter luteus</name>
    <dbReference type="NCBI Taxonomy" id="911197"/>
    <lineage>
        <taxon>Bacteria</taxon>
        <taxon>Pseudomonadati</taxon>
        <taxon>Bacteroidota</taxon>
        <taxon>Flavobacteriia</taxon>
        <taxon>Flavobacteriales</taxon>
        <taxon>Phaeocystidibacteraceae</taxon>
        <taxon>Phaeocystidibacter</taxon>
    </lineage>
</organism>
<sequence length="527" mass="57406">MKKSLLLAGLFMAGAFSVQAQTRYVDDVFTDADIVVQSDIVYGVNFSAYVPQSLGGPQVIPLYLDVYMPDPSVDTEQDRPVVMYYHTGSFLPKGLVSPMGARTDSAAVEICKRLAKKGYVAVSATYRLGWQPDNTSNLDLRRGSNLLAVYNAVQDAKNSVRYMRASALQGDPFQIDTEMIMLLGQGSGGYITFAYATLDNYAEVAAPAKFQYQDTIGIFGGKVNIGDPYVDTAVVGDWNGFGGAATITGTNPNGLPTIDFNDPGRNIENIAGVPDNVNLVINLGGALGDENWLEPGEIPMLSVHCVNDFYAPYDSGMVRVPVNGQFWDVVPVAGSFRAIKMANENFNNYVFQRESFSGSVEWQISRSHAANPGGYSGIYPIGIEPADPNLPFAVNANPWDFWDPSDPLGANETNPNNKAQSLAYIDTVMNFIIPGMKAVMDANDISIAEPVTVDFEMYPNPTNGDFRVKSDNVIEEIRILDIAGRVIELQNPDEDDFRISTEGWNPGVYIIQVKSGSLTGTSRLTVY</sequence>
<dbReference type="Pfam" id="PF18962">
    <property type="entry name" value="Por_Secre_tail"/>
    <property type="match status" value="1"/>
</dbReference>
<evidence type="ECO:0000313" key="5">
    <source>
        <dbReference type="EMBL" id="KAB2814364.1"/>
    </source>
</evidence>
<feature type="domain" description="Secretion system C-terminal sorting" evidence="3">
    <location>
        <begin position="457"/>
        <end position="524"/>
    </location>
</feature>
<name>A0A6N6RJR5_9FLAO</name>
<accession>A0A6N6RJR5</accession>
<comment type="caution">
    <text evidence="5">The sequence shown here is derived from an EMBL/GenBank/DDBJ whole genome shotgun (WGS) entry which is preliminary data.</text>
</comment>
<feature type="signal peptide" evidence="2">
    <location>
        <begin position="1"/>
        <end position="20"/>
    </location>
</feature>
<feature type="chain" id="PRO_5027063473" evidence="2">
    <location>
        <begin position="21"/>
        <end position="527"/>
    </location>
</feature>
<dbReference type="SUPFAM" id="SSF53474">
    <property type="entry name" value="alpha/beta-Hydrolases"/>
    <property type="match status" value="1"/>
</dbReference>
<feature type="domain" description="BD-FAE-like" evidence="4">
    <location>
        <begin position="64"/>
        <end position="204"/>
    </location>
</feature>
<dbReference type="Gene3D" id="3.40.50.1820">
    <property type="entry name" value="alpha/beta hydrolase"/>
    <property type="match status" value="1"/>
</dbReference>
<dbReference type="EMBL" id="WBVO01000001">
    <property type="protein sequence ID" value="KAB2814364.1"/>
    <property type="molecule type" value="Genomic_DNA"/>
</dbReference>
<dbReference type="RefSeq" id="WP_151665944.1">
    <property type="nucleotide sequence ID" value="NZ_WBVO01000001.1"/>
</dbReference>
<evidence type="ECO:0000313" key="6">
    <source>
        <dbReference type="Proteomes" id="UP000468650"/>
    </source>
</evidence>
<dbReference type="InterPro" id="IPR049492">
    <property type="entry name" value="BD-FAE-like_dom"/>
</dbReference>
<evidence type="ECO:0000259" key="3">
    <source>
        <dbReference type="Pfam" id="PF18962"/>
    </source>
</evidence>
<dbReference type="NCBIfam" id="TIGR04183">
    <property type="entry name" value="Por_Secre_tail"/>
    <property type="match status" value="1"/>
</dbReference>
<keyword evidence="1 2" id="KW-0732">Signal</keyword>
<gene>
    <name evidence="5" type="ORF">F8C67_01120</name>
</gene>
<dbReference type="Pfam" id="PF20434">
    <property type="entry name" value="BD-FAE"/>
    <property type="match status" value="1"/>
</dbReference>
<evidence type="ECO:0000256" key="2">
    <source>
        <dbReference type="SAM" id="SignalP"/>
    </source>
</evidence>
<dbReference type="Proteomes" id="UP000468650">
    <property type="component" value="Unassembled WGS sequence"/>
</dbReference>
<evidence type="ECO:0000256" key="1">
    <source>
        <dbReference type="ARBA" id="ARBA00022729"/>
    </source>
</evidence>
<dbReference type="OrthoDB" id="9803990at2"/>